<evidence type="ECO:0000256" key="8">
    <source>
        <dbReference type="ARBA" id="ARBA00023136"/>
    </source>
</evidence>
<keyword evidence="3" id="KW-0813">Transport</keyword>
<evidence type="ECO:0000256" key="9">
    <source>
        <dbReference type="SAM" id="Phobius"/>
    </source>
</evidence>
<dbReference type="Gene3D" id="1.10.287.570">
    <property type="entry name" value="Helical hairpin bin"/>
    <property type="match status" value="1"/>
</dbReference>
<dbReference type="InterPro" id="IPR016152">
    <property type="entry name" value="PTrfase/Anion_transptr"/>
</dbReference>
<dbReference type="InterPro" id="IPR003020">
    <property type="entry name" value="HCO3_transpt_euk"/>
</dbReference>
<dbReference type="WBParaSite" id="jg12567">
    <property type="protein sequence ID" value="jg12567"/>
    <property type="gene ID" value="jg12567"/>
</dbReference>
<keyword evidence="7" id="KW-0406">Ion transport</keyword>
<evidence type="ECO:0000256" key="5">
    <source>
        <dbReference type="ARBA" id="ARBA00022692"/>
    </source>
</evidence>
<evidence type="ECO:0000259" key="10">
    <source>
        <dbReference type="Pfam" id="PF00955"/>
    </source>
</evidence>
<comment type="similarity">
    <text evidence="2">Belongs to the anion exchanger (TC 2.A.31) family.</text>
</comment>
<organism evidence="11 12">
    <name type="scientific">Ditylenchus dipsaci</name>
    <dbReference type="NCBI Taxonomy" id="166011"/>
    <lineage>
        <taxon>Eukaryota</taxon>
        <taxon>Metazoa</taxon>
        <taxon>Ecdysozoa</taxon>
        <taxon>Nematoda</taxon>
        <taxon>Chromadorea</taxon>
        <taxon>Rhabditida</taxon>
        <taxon>Tylenchina</taxon>
        <taxon>Tylenchomorpha</taxon>
        <taxon>Sphaerularioidea</taxon>
        <taxon>Anguinidae</taxon>
        <taxon>Anguininae</taxon>
        <taxon>Ditylenchus</taxon>
    </lineage>
</organism>
<reference evidence="12" key="1">
    <citation type="submission" date="2022-11" db="UniProtKB">
        <authorList>
            <consortium name="WormBaseParasite"/>
        </authorList>
    </citation>
    <scope>IDENTIFICATION</scope>
</reference>
<dbReference type="SUPFAM" id="SSF55804">
    <property type="entry name" value="Phoshotransferase/anion transport protein"/>
    <property type="match status" value="1"/>
</dbReference>
<dbReference type="AlphaFoldDB" id="A0A915CVE5"/>
<dbReference type="InterPro" id="IPR011531">
    <property type="entry name" value="HCO3_transpt-like_TM_dom"/>
</dbReference>
<accession>A0A915CVE5</accession>
<evidence type="ECO:0000256" key="2">
    <source>
        <dbReference type="ARBA" id="ARBA00010993"/>
    </source>
</evidence>
<evidence type="ECO:0000313" key="11">
    <source>
        <dbReference type="Proteomes" id="UP000887574"/>
    </source>
</evidence>
<dbReference type="GO" id="GO:0006820">
    <property type="term" value="P:monoatomic anion transport"/>
    <property type="evidence" value="ECO:0007669"/>
    <property type="project" value="InterPro"/>
</dbReference>
<evidence type="ECO:0000313" key="12">
    <source>
        <dbReference type="WBParaSite" id="jg12567"/>
    </source>
</evidence>
<proteinExistence type="inferred from homology"/>
<protein>
    <submittedName>
        <fullName evidence="12">Bicarbonate transporter-like transmembrane domain-containing protein</fullName>
    </submittedName>
</protein>
<keyword evidence="6 9" id="KW-1133">Transmembrane helix</keyword>
<feature type="transmembrane region" description="Helical" evidence="9">
    <location>
        <begin position="284"/>
        <end position="304"/>
    </location>
</feature>
<sequence length="393" mass="44161">MESNSSAESLEGQLQSGGKEPKYLIENANRLVPWRDFSTEIRADLDTRNLASKCCVLLDVQDLDLRAIVRKMVDAFNQQMDLAEALLYAKVTEQIFNAGASGDIGPNLKCRLQNLICDEMGLLEDQSWFVLYCSLDDISENRVAFVRLQHRTNFGPGLGDVQFIILVIAPVQQKEIKSAFETSRTFATLFSCPQLRFQLAQTANKVQFCAAIEQSAVNLIQRPKYSTKNGFDKVDLGLSSSLKRDSECWRPGKAILEDLKRRWPHYKADYWDGLCDARAIQKTISSAVFLFFAILLTAIALGVLNESNTHGKIKVEEAILGNGLEACSSAFSEDNFFGHVDLSTYEHIHTSDGRSECADWLQLLPHVCCYRHLVFHLPGPICLFRARLAHEIC</sequence>
<evidence type="ECO:0000256" key="7">
    <source>
        <dbReference type="ARBA" id="ARBA00023065"/>
    </source>
</evidence>
<evidence type="ECO:0000256" key="4">
    <source>
        <dbReference type="ARBA" id="ARBA00022475"/>
    </source>
</evidence>
<dbReference type="Gene3D" id="3.40.930.10">
    <property type="entry name" value="Mannitol-specific EII, Chain A"/>
    <property type="match status" value="1"/>
</dbReference>
<keyword evidence="8 9" id="KW-0472">Membrane</keyword>
<dbReference type="GO" id="GO:0005452">
    <property type="term" value="F:solute:inorganic anion antiporter activity"/>
    <property type="evidence" value="ECO:0007669"/>
    <property type="project" value="InterPro"/>
</dbReference>
<keyword evidence="11" id="KW-1185">Reference proteome</keyword>
<dbReference type="GO" id="GO:0016323">
    <property type="term" value="C:basolateral plasma membrane"/>
    <property type="evidence" value="ECO:0007669"/>
    <property type="project" value="TreeGrafter"/>
</dbReference>
<comment type="subcellular location">
    <subcellularLocation>
        <location evidence="1">Cell membrane</location>
        <topology evidence="1">Multi-pass membrane protein</topology>
    </subcellularLocation>
</comment>
<evidence type="ECO:0000256" key="6">
    <source>
        <dbReference type="ARBA" id="ARBA00022989"/>
    </source>
</evidence>
<keyword evidence="5 9" id="KW-0812">Transmembrane</keyword>
<name>A0A915CVE5_9BILA</name>
<dbReference type="Proteomes" id="UP000887574">
    <property type="component" value="Unplaced"/>
</dbReference>
<dbReference type="PANTHER" id="PTHR11453">
    <property type="entry name" value="ANION EXCHANGE PROTEIN"/>
    <property type="match status" value="1"/>
</dbReference>
<evidence type="ECO:0000256" key="1">
    <source>
        <dbReference type="ARBA" id="ARBA00004651"/>
    </source>
</evidence>
<keyword evidence="4" id="KW-1003">Cell membrane</keyword>
<dbReference type="GO" id="GO:0050801">
    <property type="term" value="P:monoatomic ion homeostasis"/>
    <property type="evidence" value="ECO:0007669"/>
    <property type="project" value="TreeGrafter"/>
</dbReference>
<dbReference type="Pfam" id="PF00955">
    <property type="entry name" value="HCO3_cotransp"/>
    <property type="match status" value="1"/>
</dbReference>
<dbReference type="PANTHER" id="PTHR11453:SF127">
    <property type="entry name" value="SOLUTE CARRIER FAMILY 4 MEMBER 11"/>
    <property type="match status" value="1"/>
</dbReference>
<feature type="domain" description="Bicarbonate transporter-like transmembrane" evidence="10">
    <location>
        <begin position="254"/>
        <end position="325"/>
    </location>
</feature>
<evidence type="ECO:0000256" key="3">
    <source>
        <dbReference type="ARBA" id="ARBA00022448"/>
    </source>
</evidence>